<feature type="compositionally biased region" description="Low complexity" evidence="15">
    <location>
        <begin position="31"/>
        <end position="40"/>
    </location>
</feature>
<dbReference type="PANTHER" id="PTHR11820:SF7">
    <property type="entry name" value="ACYLPYRUVASE FAHD1, MITOCHONDRIAL"/>
    <property type="match status" value="1"/>
</dbReference>
<evidence type="ECO:0000256" key="15">
    <source>
        <dbReference type="SAM" id="MobiDB-lite"/>
    </source>
</evidence>
<dbReference type="GO" id="GO:0046872">
    <property type="term" value="F:metal ion binding"/>
    <property type="evidence" value="ECO:0007669"/>
    <property type="project" value="UniProtKB-KW"/>
</dbReference>
<dbReference type="GO" id="GO:0008948">
    <property type="term" value="F:oxaloacetate decarboxylase activity"/>
    <property type="evidence" value="ECO:0007669"/>
    <property type="project" value="UniProtKB-EC"/>
</dbReference>
<evidence type="ECO:0000256" key="12">
    <source>
        <dbReference type="ARBA" id="ARBA00047963"/>
    </source>
</evidence>
<dbReference type="EC" id="4.1.1.112" evidence="2"/>
<dbReference type="SUPFAM" id="SSF56529">
    <property type="entry name" value="FAH"/>
    <property type="match status" value="1"/>
</dbReference>
<dbReference type="Pfam" id="PF01557">
    <property type="entry name" value="FAA_hydrolase"/>
    <property type="match status" value="1"/>
</dbReference>
<evidence type="ECO:0000256" key="6">
    <source>
        <dbReference type="ARBA" id="ARBA00042340"/>
    </source>
</evidence>
<reference evidence="17" key="1">
    <citation type="submission" date="2025-08" db="UniProtKB">
        <authorList>
            <consortium name="Ensembl"/>
        </authorList>
    </citation>
    <scope>IDENTIFICATION</scope>
</reference>
<comment type="catalytic activity">
    <reaction evidence="12">
        <text>3-fumarylpyruvate + H2O = fumarate + pyruvate + H(+)</text>
        <dbReference type="Rhea" id="RHEA:26168"/>
        <dbReference type="ChEBI" id="CHEBI:15361"/>
        <dbReference type="ChEBI" id="CHEBI:15377"/>
        <dbReference type="ChEBI" id="CHEBI:15378"/>
        <dbReference type="ChEBI" id="CHEBI:16854"/>
        <dbReference type="ChEBI" id="CHEBI:29806"/>
    </reaction>
</comment>
<protein>
    <recommendedName>
        <fullName evidence="10">Oxaloacetate tautomerase FAHD1, mitochondrial</fullName>
        <ecNumber evidence="5">3.7.1.5</ecNumber>
        <ecNumber evidence="2">4.1.1.112</ecNumber>
        <ecNumber evidence="9">5.3.2.2</ecNumber>
    </recommendedName>
    <alternativeName>
        <fullName evidence="7">Acylpyruvase FAHD1</fullName>
    </alternativeName>
    <alternativeName>
        <fullName evidence="6">Fumarylacetoacetate hydrolase domain-containing protein 1</fullName>
    </alternativeName>
    <alternativeName>
        <fullName evidence="4">Oxaloacetate decarboxylase</fullName>
    </alternativeName>
</protein>
<dbReference type="GO" id="GO:0050163">
    <property type="term" value="F:oxaloacetate tautomerase activity"/>
    <property type="evidence" value="ECO:0007669"/>
    <property type="project" value="UniProtKB-EC"/>
</dbReference>
<evidence type="ECO:0000256" key="9">
    <source>
        <dbReference type="ARBA" id="ARBA00044973"/>
    </source>
</evidence>
<evidence type="ECO:0000256" key="3">
    <source>
        <dbReference type="ARBA" id="ARBA00022723"/>
    </source>
</evidence>
<evidence type="ECO:0000256" key="14">
    <source>
        <dbReference type="ARBA" id="ARBA00048846"/>
    </source>
</evidence>
<evidence type="ECO:0000256" key="8">
    <source>
        <dbReference type="ARBA" id="ARBA00044911"/>
    </source>
</evidence>
<feature type="region of interest" description="Disordered" evidence="15">
    <location>
        <begin position="92"/>
        <end position="121"/>
    </location>
</feature>
<feature type="compositionally biased region" description="Basic and acidic residues" evidence="15">
    <location>
        <begin position="103"/>
        <end position="113"/>
    </location>
</feature>
<evidence type="ECO:0000256" key="7">
    <source>
        <dbReference type="ARBA" id="ARBA00044830"/>
    </source>
</evidence>
<evidence type="ECO:0000259" key="16">
    <source>
        <dbReference type="Pfam" id="PF01557"/>
    </source>
</evidence>
<keyword evidence="18" id="KW-1185">Reference proteome</keyword>
<dbReference type="Proteomes" id="UP000694428">
    <property type="component" value="Unplaced"/>
</dbReference>
<dbReference type="GO" id="GO:0047621">
    <property type="term" value="F:acylpyruvate hydrolase activity"/>
    <property type="evidence" value="ECO:0007669"/>
    <property type="project" value="UniProtKB-EC"/>
</dbReference>
<evidence type="ECO:0000256" key="4">
    <source>
        <dbReference type="ARBA" id="ARBA00032305"/>
    </source>
</evidence>
<dbReference type="EC" id="3.7.1.5" evidence="5"/>
<reference evidence="17" key="2">
    <citation type="submission" date="2025-09" db="UniProtKB">
        <authorList>
            <consortium name="Ensembl"/>
        </authorList>
    </citation>
    <scope>IDENTIFICATION</scope>
</reference>
<dbReference type="GO" id="GO:0018773">
    <property type="term" value="F:acetylpyruvate hydrolase activity"/>
    <property type="evidence" value="ECO:0007669"/>
    <property type="project" value="TreeGrafter"/>
</dbReference>
<dbReference type="EC" id="5.3.2.2" evidence="9"/>
<evidence type="ECO:0000313" key="18">
    <source>
        <dbReference type="Proteomes" id="UP000694428"/>
    </source>
</evidence>
<dbReference type="InterPro" id="IPR036663">
    <property type="entry name" value="Fumarylacetoacetase_C_sf"/>
</dbReference>
<feature type="domain" description="Fumarylacetoacetase-like C-terminal" evidence="16">
    <location>
        <begin position="161"/>
        <end position="360"/>
    </location>
</feature>
<comment type="catalytic activity">
    <reaction evidence="14">
        <text>acetylpyruvate + H2O = acetate + pyruvate + H(+)</text>
        <dbReference type="Rhea" id="RHEA:16097"/>
        <dbReference type="ChEBI" id="CHEBI:15360"/>
        <dbReference type="ChEBI" id="CHEBI:15361"/>
        <dbReference type="ChEBI" id="CHEBI:15377"/>
        <dbReference type="ChEBI" id="CHEBI:15378"/>
        <dbReference type="ChEBI" id="CHEBI:30089"/>
    </reaction>
</comment>
<comment type="catalytic activity">
    <reaction evidence="13">
        <text>oxaloacetate + H(+) = pyruvate + CO2</text>
        <dbReference type="Rhea" id="RHEA:15641"/>
        <dbReference type="ChEBI" id="CHEBI:15361"/>
        <dbReference type="ChEBI" id="CHEBI:15378"/>
        <dbReference type="ChEBI" id="CHEBI:16452"/>
        <dbReference type="ChEBI" id="CHEBI:16526"/>
        <dbReference type="EC" id="4.1.1.112"/>
    </reaction>
</comment>
<evidence type="ECO:0000256" key="13">
    <source>
        <dbReference type="ARBA" id="ARBA00047973"/>
    </source>
</evidence>
<feature type="region of interest" description="Disordered" evidence="15">
    <location>
        <begin position="1"/>
        <end position="40"/>
    </location>
</feature>
<evidence type="ECO:0000313" key="17">
    <source>
        <dbReference type="Ensembl" id="ENSPSTP00000004847.1"/>
    </source>
</evidence>
<comment type="similarity">
    <text evidence="1">Belongs to the FAH family.</text>
</comment>
<evidence type="ECO:0000256" key="2">
    <source>
        <dbReference type="ARBA" id="ARBA00012947"/>
    </source>
</evidence>
<proteinExistence type="inferred from homology"/>
<keyword evidence="3" id="KW-0479">Metal-binding</keyword>
<evidence type="ECO:0000256" key="11">
    <source>
        <dbReference type="ARBA" id="ARBA00047858"/>
    </source>
</evidence>
<comment type="catalytic activity">
    <reaction evidence="11">
        <text>a 3-acylpyruvate + H2O = a carboxylate + pyruvate + H(+)</text>
        <dbReference type="Rhea" id="RHEA:19009"/>
        <dbReference type="ChEBI" id="CHEBI:15361"/>
        <dbReference type="ChEBI" id="CHEBI:15377"/>
        <dbReference type="ChEBI" id="CHEBI:15378"/>
        <dbReference type="ChEBI" id="CHEBI:29067"/>
        <dbReference type="ChEBI" id="CHEBI:57278"/>
        <dbReference type="EC" id="3.7.1.5"/>
    </reaction>
</comment>
<dbReference type="FunFam" id="3.90.850.10:FF:000003">
    <property type="entry name" value="Fumarylacetoacetate hydrolase domain-containing 1"/>
    <property type="match status" value="1"/>
</dbReference>
<dbReference type="PANTHER" id="PTHR11820">
    <property type="entry name" value="ACYLPYRUVASE"/>
    <property type="match status" value="1"/>
</dbReference>
<dbReference type="Ensembl" id="ENSPSTT00000005095.1">
    <property type="protein sequence ID" value="ENSPSTP00000004847.1"/>
    <property type="gene ID" value="ENSPSTG00000003469.1"/>
</dbReference>
<comment type="catalytic activity">
    <reaction evidence="8">
        <text>oxaloacetate = enol-oxaloacetate</text>
        <dbReference type="Rhea" id="RHEA:16021"/>
        <dbReference type="ChEBI" id="CHEBI:16452"/>
        <dbReference type="ChEBI" id="CHEBI:17479"/>
        <dbReference type="EC" id="5.3.2.2"/>
    </reaction>
    <physiologicalReaction direction="right-to-left" evidence="8">
        <dbReference type="Rhea" id="RHEA:16023"/>
    </physiologicalReaction>
</comment>
<dbReference type="InterPro" id="IPR011234">
    <property type="entry name" value="Fumarylacetoacetase-like_C"/>
</dbReference>
<dbReference type="Gene3D" id="3.90.850.10">
    <property type="entry name" value="Fumarylacetoacetase-like, C-terminal domain"/>
    <property type="match status" value="1"/>
</dbReference>
<evidence type="ECO:0000256" key="10">
    <source>
        <dbReference type="ARBA" id="ARBA00044980"/>
    </source>
</evidence>
<dbReference type="AlphaFoldDB" id="A0A8C9ETQ7"/>
<dbReference type="GO" id="GO:0019752">
    <property type="term" value="P:carboxylic acid metabolic process"/>
    <property type="evidence" value="ECO:0007669"/>
    <property type="project" value="UniProtKB-ARBA"/>
</dbReference>
<accession>A0A8C9ETQ7</accession>
<name>A0A8C9ETQ7_PAVCR</name>
<organism evidence="17 18">
    <name type="scientific">Pavo cristatus</name>
    <name type="common">Indian peafowl</name>
    <name type="synonym">Blue peafowl</name>
    <dbReference type="NCBI Taxonomy" id="9049"/>
    <lineage>
        <taxon>Eukaryota</taxon>
        <taxon>Metazoa</taxon>
        <taxon>Chordata</taxon>
        <taxon>Craniata</taxon>
        <taxon>Vertebrata</taxon>
        <taxon>Euteleostomi</taxon>
        <taxon>Archelosauria</taxon>
        <taxon>Archosauria</taxon>
        <taxon>Dinosauria</taxon>
        <taxon>Saurischia</taxon>
        <taxon>Theropoda</taxon>
        <taxon>Coelurosauria</taxon>
        <taxon>Aves</taxon>
        <taxon>Neognathae</taxon>
        <taxon>Galloanserae</taxon>
        <taxon>Galliformes</taxon>
        <taxon>Phasianidae</taxon>
        <taxon>Phasianinae</taxon>
        <taxon>Pavo</taxon>
    </lineage>
</organism>
<evidence type="ECO:0000256" key="5">
    <source>
        <dbReference type="ARBA" id="ARBA00039040"/>
    </source>
</evidence>
<sequence>MVRSAAARPAPAPLPSLPAQRPGPGRGEAGGPARPRPGVQRGWCRAAARPLPAALGTPGPRIFFIFNIFKLINFFAAKRFANRAQRGWARRRTPLLGEGATGSRKEGRKEGERGRRRSAQLGGVCASGTARAAQGHRRRRVAGLMASSRPLARFWEWGKNIVCVGRNYAEHAKEMGNALPAEPLFFLKPSSAYLREGSPILRPYYCTDLHHEVELGVVIGKRAQAVAQEAAMEHVAGYALCLDMTARDTQKECKKKGLPWTLAKAFSTSCPVSEFVPKEKIPDPHKLKIWLKVNGQLRQEGETSSMIFSIPRLISYISEIVTLEEGDLILTGSPSGVGSVQEDDEIEAGIGDILSMRFRVAQQIRRS</sequence>
<evidence type="ECO:0000256" key="1">
    <source>
        <dbReference type="ARBA" id="ARBA00010211"/>
    </source>
</evidence>
<dbReference type="GO" id="GO:0005739">
    <property type="term" value="C:mitochondrion"/>
    <property type="evidence" value="ECO:0007669"/>
    <property type="project" value="TreeGrafter"/>
</dbReference>